<dbReference type="Proteomes" id="UP000214561">
    <property type="component" value="Chromosome"/>
</dbReference>
<organism evidence="2 3">
    <name type="scientific">Alcaligenes faecalis</name>
    <dbReference type="NCBI Taxonomy" id="511"/>
    <lineage>
        <taxon>Bacteria</taxon>
        <taxon>Pseudomonadati</taxon>
        <taxon>Pseudomonadota</taxon>
        <taxon>Betaproteobacteria</taxon>
        <taxon>Burkholderiales</taxon>
        <taxon>Alcaligenaceae</taxon>
        <taxon>Alcaligenes</taxon>
    </lineage>
</organism>
<dbReference type="Gene3D" id="3.40.50.300">
    <property type="entry name" value="P-loop containing nucleotide triphosphate hydrolases"/>
    <property type="match status" value="1"/>
</dbReference>
<reference evidence="2 3" key="1">
    <citation type="submission" date="2017-05" db="EMBL/GenBank/DDBJ databases">
        <authorList>
            <person name="Qiu J.G."/>
            <person name="He J."/>
        </authorList>
    </citation>
    <scope>NUCLEOTIDE SEQUENCE [LARGE SCALE GENOMIC DNA]</scope>
    <source>
        <strain evidence="2 3">JQ135</strain>
    </source>
</reference>
<accession>A0AB33CSQ0</accession>
<sequence>MHSFVLISGCSGGGKSTLLAELQKRGHTVIQEPGRRIVQEQLAIQGSALPWLDLEAFLQEALKIAQTDYVTAAQDGSWVFFDRGLIDAAAALQELRGHPLLEAVSRAYPYHPRVFLTPPWPQIYKQDPERRHDINAALHEYERLTRIYPLLGYQVSILPKTTVQKRADFVLNTLGTTAPYKERKAVKKGCQP</sequence>
<dbReference type="InterPro" id="IPR038727">
    <property type="entry name" value="NadR/Ttd14_AAA_dom"/>
</dbReference>
<proteinExistence type="predicted"/>
<dbReference type="SUPFAM" id="SSF52540">
    <property type="entry name" value="P-loop containing nucleoside triphosphate hydrolases"/>
    <property type="match status" value="1"/>
</dbReference>
<feature type="domain" description="NadR/Ttd14 AAA" evidence="1">
    <location>
        <begin position="5"/>
        <end position="166"/>
    </location>
</feature>
<dbReference type="EMBL" id="CP021641">
    <property type="protein sequence ID" value="ASR89595.1"/>
    <property type="molecule type" value="Genomic_DNA"/>
</dbReference>
<gene>
    <name evidence="2" type="ORF">AFA_09140</name>
</gene>
<name>A0AB33CSQ0_ALCFA</name>
<evidence type="ECO:0000313" key="3">
    <source>
        <dbReference type="Proteomes" id="UP000214561"/>
    </source>
</evidence>
<dbReference type="InterPro" id="IPR027417">
    <property type="entry name" value="P-loop_NTPase"/>
</dbReference>
<protein>
    <submittedName>
        <fullName evidence="2">ATPase</fullName>
    </submittedName>
</protein>
<evidence type="ECO:0000259" key="1">
    <source>
        <dbReference type="Pfam" id="PF13521"/>
    </source>
</evidence>
<dbReference type="Pfam" id="PF13521">
    <property type="entry name" value="AAA_28"/>
    <property type="match status" value="1"/>
</dbReference>
<dbReference type="KEGG" id="afq:AFA_09140"/>
<evidence type="ECO:0000313" key="2">
    <source>
        <dbReference type="EMBL" id="ASR89595.1"/>
    </source>
</evidence>
<dbReference type="AlphaFoldDB" id="A0AB33CSQ0"/>